<dbReference type="AlphaFoldDB" id="A0ABD1U738"/>
<name>A0ABD1U738_9LAMI</name>
<keyword evidence="2" id="KW-1185">Reference proteome</keyword>
<accession>A0ABD1U738</accession>
<gene>
    <name evidence="1" type="ORF">Fot_24757</name>
</gene>
<evidence type="ECO:0000313" key="2">
    <source>
        <dbReference type="Proteomes" id="UP001604277"/>
    </source>
</evidence>
<organism evidence="1 2">
    <name type="scientific">Forsythia ovata</name>
    <dbReference type="NCBI Taxonomy" id="205694"/>
    <lineage>
        <taxon>Eukaryota</taxon>
        <taxon>Viridiplantae</taxon>
        <taxon>Streptophyta</taxon>
        <taxon>Embryophyta</taxon>
        <taxon>Tracheophyta</taxon>
        <taxon>Spermatophyta</taxon>
        <taxon>Magnoliopsida</taxon>
        <taxon>eudicotyledons</taxon>
        <taxon>Gunneridae</taxon>
        <taxon>Pentapetalae</taxon>
        <taxon>asterids</taxon>
        <taxon>lamiids</taxon>
        <taxon>Lamiales</taxon>
        <taxon>Oleaceae</taxon>
        <taxon>Forsythieae</taxon>
        <taxon>Forsythia</taxon>
    </lineage>
</organism>
<proteinExistence type="predicted"/>
<comment type="caution">
    <text evidence="1">The sequence shown here is derived from an EMBL/GenBank/DDBJ whole genome shotgun (WGS) entry which is preliminary data.</text>
</comment>
<reference evidence="2" key="1">
    <citation type="submission" date="2024-07" db="EMBL/GenBank/DDBJ databases">
        <title>Two chromosome-level genome assemblies of Korean endemic species Abeliophyllum distichum and Forsythia ovata (Oleaceae).</title>
        <authorList>
            <person name="Jang H."/>
        </authorList>
    </citation>
    <scope>NUCLEOTIDE SEQUENCE [LARGE SCALE GENOMIC DNA]</scope>
</reference>
<dbReference type="EMBL" id="JBFOLJ010000007">
    <property type="protein sequence ID" value="KAL2520834.1"/>
    <property type="molecule type" value="Genomic_DNA"/>
</dbReference>
<protein>
    <submittedName>
        <fullName evidence="1">Outer membrane family protein</fullName>
    </submittedName>
</protein>
<sequence>MEPLIMSVPLAQITKLILELNEKLRNIPFHHLTNHFLGIQIPKIHNLHTCIPILVVPLLHHVPNPLQQSCAHLLLFSQHLQDLSLHRQYNKHGIACSILL</sequence>
<dbReference type="Proteomes" id="UP001604277">
    <property type="component" value="Unassembled WGS sequence"/>
</dbReference>
<evidence type="ECO:0000313" key="1">
    <source>
        <dbReference type="EMBL" id="KAL2520834.1"/>
    </source>
</evidence>